<dbReference type="InterPro" id="IPR036259">
    <property type="entry name" value="MFS_trans_sf"/>
</dbReference>
<feature type="domain" description="Major facilitator superfamily (MFS) profile" evidence="7">
    <location>
        <begin position="8"/>
        <end position="377"/>
    </location>
</feature>
<evidence type="ECO:0000256" key="4">
    <source>
        <dbReference type="ARBA" id="ARBA00022989"/>
    </source>
</evidence>
<keyword evidence="3 6" id="KW-0812">Transmembrane</keyword>
<dbReference type="Gene3D" id="1.20.1250.20">
    <property type="entry name" value="MFS general substrate transporter like domains"/>
    <property type="match status" value="1"/>
</dbReference>
<keyword evidence="4 6" id="KW-1133">Transmembrane helix</keyword>
<sequence length="385" mass="38285">MTFRHASLVVLLMLTALIVVGQLYVTIPLTGAIARQFATDPALAAWSGTAFGFAYAAGFLLWGPLSDRVGRRWVLVLGLVCTGAVTAALSQAQGIESFLAGRALQGFFAASFPPVALSLLGETLPPARRAFGISLISFAFLAAAPIAQVVAAGISVPLTAFMLLLAPAYVALAAGIALALPAGTKPAAVAAAGQDGAGRGLLGTPLIVLSWGAALTVLFGFVTFQAGTAAGLGGGFDPQLVRLVGLPPLALSLFAAAIARRLGGPVTVSGLGLILAAAGLLVAGLSGPVTLAAAALVAAGVGLAVPGLIATIAGAATQTNRGLALALYTFALFVGASVAPPASTVLQPLGLWPLYGLPAALLLIAALGLVLGQRRQSPTLQPIQN</sequence>
<keyword evidence="5 6" id="KW-0472">Membrane</keyword>
<reference evidence="8 9" key="1">
    <citation type="submission" date="2019-04" db="EMBL/GenBank/DDBJ databases">
        <title>Draft Whole-Genome sequence of the purple photosynthetic bacterium Rhodobacter capsulatus SP108 with an indigenous class A beta-lactamase.</title>
        <authorList>
            <person name="Robertson S."/>
            <person name="Meyer T.E."/>
            <person name="Kyndt J.A."/>
        </authorList>
    </citation>
    <scope>NUCLEOTIDE SEQUENCE [LARGE SCALE GENOMIC DNA]</scope>
    <source>
        <strain evidence="8 9">SP108</strain>
    </source>
</reference>
<dbReference type="AlphaFoldDB" id="A0A4U1JSC4"/>
<name>A0A4U1JSC4_RHOCA</name>
<dbReference type="Proteomes" id="UP000310597">
    <property type="component" value="Unassembled WGS sequence"/>
</dbReference>
<dbReference type="InterPro" id="IPR011701">
    <property type="entry name" value="MFS"/>
</dbReference>
<evidence type="ECO:0000259" key="7">
    <source>
        <dbReference type="PROSITE" id="PS50850"/>
    </source>
</evidence>
<evidence type="ECO:0000313" key="9">
    <source>
        <dbReference type="Proteomes" id="UP000310597"/>
    </source>
</evidence>
<dbReference type="PANTHER" id="PTHR43124">
    <property type="entry name" value="PURINE EFFLUX PUMP PBUE"/>
    <property type="match status" value="1"/>
</dbReference>
<protein>
    <submittedName>
        <fullName evidence="8">MFS transporter</fullName>
    </submittedName>
</protein>
<keyword evidence="2" id="KW-1003">Cell membrane</keyword>
<evidence type="ECO:0000256" key="2">
    <source>
        <dbReference type="ARBA" id="ARBA00022475"/>
    </source>
</evidence>
<feature type="transmembrane region" description="Helical" evidence="6">
    <location>
        <begin position="99"/>
        <end position="120"/>
    </location>
</feature>
<organism evidence="8 9">
    <name type="scientific">Rhodobacter capsulatus</name>
    <name type="common">Rhodopseudomonas capsulata</name>
    <dbReference type="NCBI Taxonomy" id="1061"/>
    <lineage>
        <taxon>Bacteria</taxon>
        <taxon>Pseudomonadati</taxon>
        <taxon>Pseudomonadota</taxon>
        <taxon>Alphaproteobacteria</taxon>
        <taxon>Rhodobacterales</taxon>
        <taxon>Rhodobacter group</taxon>
        <taxon>Rhodobacter</taxon>
    </lineage>
</organism>
<feature type="transmembrane region" description="Helical" evidence="6">
    <location>
        <begin position="201"/>
        <end position="227"/>
    </location>
</feature>
<feature type="transmembrane region" description="Helical" evidence="6">
    <location>
        <begin position="352"/>
        <end position="371"/>
    </location>
</feature>
<dbReference type="SUPFAM" id="SSF103473">
    <property type="entry name" value="MFS general substrate transporter"/>
    <property type="match status" value="1"/>
</dbReference>
<comment type="caution">
    <text evidence="8">The sequence shown here is derived from an EMBL/GenBank/DDBJ whole genome shotgun (WGS) entry which is preliminary data.</text>
</comment>
<evidence type="ECO:0000313" key="8">
    <source>
        <dbReference type="EMBL" id="TKD18409.1"/>
    </source>
</evidence>
<evidence type="ECO:0000256" key="1">
    <source>
        <dbReference type="ARBA" id="ARBA00004651"/>
    </source>
</evidence>
<dbReference type="EMBL" id="SWJZ01000038">
    <property type="protein sequence ID" value="TKD18409.1"/>
    <property type="molecule type" value="Genomic_DNA"/>
</dbReference>
<dbReference type="PROSITE" id="PS50850">
    <property type="entry name" value="MFS"/>
    <property type="match status" value="1"/>
</dbReference>
<gene>
    <name evidence="8" type="ORF">FBT96_09930</name>
</gene>
<feature type="transmembrane region" description="Helical" evidence="6">
    <location>
        <begin position="74"/>
        <end position="93"/>
    </location>
</feature>
<dbReference type="RefSeq" id="WP_136906194.1">
    <property type="nucleotide sequence ID" value="NZ_SWJZ01000038.1"/>
</dbReference>
<accession>A0A4U1JSC4</accession>
<evidence type="ECO:0000256" key="3">
    <source>
        <dbReference type="ARBA" id="ARBA00022692"/>
    </source>
</evidence>
<feature type="transmembrane region" description="Helical" evidence="6">
    <location>
        <begin position="325"/>
        <end position="346"/>
    </location>
</feature>
<dbReference type="PANTHER" id="PTHR43124:SF3">
    <property type="entry name" value="CHLORAMPHENICOL EFFLUX PUMP RV0191"/>
    <property type="match status" value="1"/>
</dbReference>
<dbReference type="GO" id="GO:0005886">
    <property type="term" value="C:plasma membrane"/>
    <property type="evidence" value="ECO:0007669"/>
    <property type="project" value="UniProtKB-SubCell"/>
</dbReference>
<feature type="transmembrane region" description="Helical" evidence="6">
    <location>
        <begin position="45"/>
        <end position="62"/>
    </location>
</feature>
<evidence type="ECO:0000256" key="5">
    <source>
        <dbReference type="ARBA" id="ARBA00023136"/>
    </source>
</evidence>
<feature type="transmembrane region" description="Helical" evidence="6">
    <location>
        <begin position="132"/>
        <end position="154"/>
    </location>
</feature>
<dbReference type="InterPro" id="IPR050189">
    <property type="entry name" value="MFS_Efflux_Transporters"/>
</dbReference>
<feature type="transmembrane region" description="Helical" evidence="6">
    <location>
        <begin position="266"/>
        <end position="285"/>
    </location>
</feature>
<feature type="transmembrane region" description="Helical" evidence="6">
    <location>
        <begin position="239"/>
        <end position="259"/>
    </location>
</feature>
<dbReference type="OrthoDB" id="9800416at2"/>
<evidence type="ECO:0000256" key="6">
    <source>
        <dbReference type="SAM" id="Phobius"/>
    </source>
</evidence>
<comment type="subcellular location">
    <subcellularLocation>
        <location evidence="1">Cell membrane</location>
        <topology evidence="1">Multi-pass membrane protein</topology>
    </subcellularLocation>
</comment>
<dbReference type="GO" id="GO:0022857">
    <property type="term" value="F:transmembrane transporter activity"/>
    <property type="evidence" value="ECO:0007669"/>
    <property type="project" value="InterPro"/>
</dbReference>
<feature type="transmembrane region" description="Helical" evidence="6">
    <location>
        <begin position="291"/>
        <end position="313"/>
    </location>
</feature>
<dbReference type="Pfam" id="PF07690">
    <property type="entry name" value="MFS_1"/>
    <property type="match status" value="1"/>
</dbReference>
<proteinExistence type="predicted"/>
<feature type="transmembrane region" description="Helical" evidence="6">
    <location>
        <begin position="160"/>
        <end position="180"/>
    </location>
</feature>
<dbReference type="InterPro" id="IPR020846">
    <property type="entry name" value="MFS_dom"/>
</dbReference>